<proteinExistence type="predicted"/>
<protein>
    <recommendedName>
        <fullName evidence="3">Acetolactate synthase small subunit</fullName>
    </recommendedName>
</protein>
<evidence type="ECO:0000313" key="1">
    <source>
        <dbReference type="EMBL" id="MCL6271689.1"/>
    </source>
</evidence>
<reference evidence="1 2" key="1">
    <citation type="submission" date="2022-05" db="EMBL/GenBank/DDBJ databases">
        <authorList>
            <person name="Park J.-S."/>
        </authorList>
    </citation>
    <scope>NUCLEOTIDE SEQUENCE [LARGE SCALE GENOMIC DNA]</scope>
    <source>
        <strain evidence="1 2">2012CJ34-2</strain>
    </source>
</reference>
<organism evidence="1 2">
    <name type="scientific">Parendozoicomonas callyspongiae</name>
    <dbReference type="NCBI Taxonomy" id="2942213"/>
    <lineage>
        <taxon>Bacteria</taxon>
        <taxon>Pseudomonadati</taxon>
        <taxon>Pseudomonadota</taxon>
        <taxon>Gammaproteobacteria</taxon>
        <taxon>Oceanospirillales</taxon>
        <taxon>Endozoicomonadaceae</taxon>
        <taxon>Parendozoicomonas</taxon>
    </lineage>
</organism>
<gene>
    <name evidence="1" type="ORF">M3P05_17360</name>
</gene>
<comment type="caution">
    <text evidence="1">The sequence shown here is derived from an EMBL/GenBank/DDBJ whole genome shotgun (WGS) entry which is preliminary data.</text>
</comment>
<dbReference type="RefSeq" id="WP_249701327.1">
    <property type="nucleotide sequence ID" value="NZ_JAMFLX010000030.1"/>
</dbReference>
<name>A0ABT0PJX5_9GAMM</name>
<evidence type="ECO:0000313" key="2">
    <source>
        <dbReference type="Proteomes" id="UP001203338"/>
    </source>
</evidence>
<accession>A0ABT0PJX5</accession>
<dbReference type="Pfam" id="PF13710">
    <property type="entry name" value="ACT_5"/>
    <property type="match status" value="1"/>
</dbReference>
<keyword evidence="2" id="KW-1185">Reference proteome</keyword>
<evidence type="ECO:0008006" key="3">
    <source>
        <dbReference type="Google" id="ProtNLM"/>
    </source>
</evidence>
<sequence>MNYYRLKLIAANTPGCLERVLNNSRTGGFDVYAFNASLCPARNHYEIDILVSGGTSQNTLILALLQESDIRSLTPCRQ</sequence>
<dbReference type="EMBL" id="JAMFLX010000030">
    <property type="protein sequence ID" value="MCL6271689.1"/>
    <property type="molecule type" value="Genomic_DNA"/>
</dbReference>
<dbReference type="Proteomes" id="UP001203338">
    <property type="component" value="Unassembled WGS sequence"/>
</dbReference>